<protein>
    <recommendedName>
        <fullName evidence="3">Galactose-1-phosphate uridylyltransferase</fullName>
    </recommendedName>
</protein>
<accession>A0A2T2WHN6</accession>
<dbReference type="EMBL" id="PXYV01000028">
    <property type="protein sequence ID" value="PSR21739.1"/>
    <property type="molecule type" value="Genomic_DNA"/>
</dbReference>
<reference evidence="1 2" key="1">
    <citation type="journal article" date="2014" name="BMC Genomics">
        <title>Comparison of environmental and isolate Sulfobacillus genomes reveals diverse carbon, sulfur, nitrogen, and hydrogen metabolisms.</title>
        <authorList>
            <person name="Justice N.B."/>
            <person name="Norman A."/>
            <person name="Brown C.T."/>
            <person name="Singh A."/>
            <person name="Thomas B.C."/>
            <person name="Banfield J.F."/>
        </authorList>
    </citation>
    <scope>NUCLEOTIDE SEQUENCE [LARGE SCALE GENOMIC DNA]</scope>
    <source>
        <strain evidence="1">AMDSBA3</strain>
    </source>
</reference>
<name>A0A2T2WHN6_9FIRM</name>
<evidence type="ECO:0000313" key="1">
    <source>
        <dbReference type="EMBL" id="PSR21739.1"/>
    </source>
</evidence>
<evidence type="ECO:0008006" key="3">
    <source>
        <dbReference type="Google" id="ProtNLM"/>
    </source>
</evidence>
<gene>
    <name evidence="1" type="ORF">C7B45_09665</name>
</gene>
<organism evidence="1 2">
    <name type="scientific">Sulfobacillus acidophilus</name>
    <dbReference type="NCBI Taxonomy" id="53633"/>
    <lineage>
        <taxon>Bacteria</taxon>
        <taxon>Bacillati</taxon>
        <taxon>Bacillota</taxon>
        <taxon>Clostridia</taxon>
        <taxon>Eubacteriales</taxon>
        <taxon>Clostridiales Family XVII. Incertae Sedis</taxon>
        <taxon>Sulfobacillus</taxon>
    </lineage>
</organism>
<dbReference type="Proteomes" id="UP000241848">
    <property type="component" value="Unassembled WGS sequence"/>
</dbReference>
<dbReference type="AlphaFoldDB" id="A0A2T2WHN6"/>
<comment type="caution">
    <text evidence="1">The sequence shown here is derived from an EMBL/GenBank/DDBJ whole genome shotgun (WGS) entry which is preliminary data.</text>
</comment>
<dbReference type="SUPFAM" id="SSF54197">
    <property type="entry name" value="HIT-like"/>
    <property type="match status" value="2"/>
</dbReference>
<evidence type="ECO:0000313" key="2">
    <source>
        <dbReference type="Proteomes" id="UP000241848"/>
    </source>
</evidence>
<dbReference type="Gene3D" id="3.30.428.10">
    <property type="entry name" value="HIT-like"/>
    <property type="match status" value="2"/>
</dbReference>
<sequence length="346" mass="38948">MTTMEFVRIPRLTRFLDPRQNYGETTIESEIRLDPLTQFSGRIAHFAAGPRPVVDLDALNQASLVHGCPFCPEMVSRVTPKFVPDIAPEGRFSEGEALVFPNLSPYDAHSAVTVISRAHLMRTHDFTVAHWRNALIASANYFRAVNHVEQHIGYGLIAGNYMPMAGASLLHPHLQIYATDRPGNFLKAQIDAARHYHQATGDVFWAKLLQSEQEAGVRYLGRTGAVEWLVPFVPLSFIGDVEALFPERYSILDLTTDDLQDFAQGLVQVLRYMNDTNLYSFNIAFYPGQSVEDCTWVHARISFRGMINPVLNSPDVSAIRQLYDEPFTTVFPEEVAAELKPYFARA</sequence>
<proteinExistence type="predicted"/>
<dbReference type="InterPro" id="IPR036265">
    <property type="entry name" value="HIT-like_sf"/>
</dbReference>